<dbReference type="Pfam" id="PF18738">
    <property type="entry name" value="HEPN_DZIP3"/>
    <property type="match status" value="1"/>
</dbReference>
<dbReference type="PANTHER" id="PTHR46844">
    <property type="entry name" value="SLR5058 PROTEIN"/>
    <property type="match status" value="1"/>
</dbReference>
<dbReference type="Gene3D" id="2.150.10.10">
    <property type="entry name" value="Serralysin-like metalloprotease, C-terminal"/>
    <property type="match status" value="1"/>
</dbReference>
<name>A0A7M5X9W7_9CNID</name>
<dbReference type="OrthoDB" id="120976at2759"/>
<evidence type="ECO:0000313" key="2">
    <source>
        <dbReference type="EnsemblMetazoa" id="CLYHEMP020124.3"/>
    </source>
</evidence>
<keyword evidence="3" id="KW-1185">Reference proteome</keyword>
<sequence length="1252" mass="143953">EVVAMTLTIAALITAIQFWLRLATFLHGPLKSFLLHVLHDPSYNGLPQDPQKLYQALSTPANRKTINDLKNGKNGKKKVLQQDQVDALLPPTGNATDSSQFDVTLICILIINFTNLPAPLKGWKNKNPPATDLSIGAFVIRAREWRNYIHHTDPDKINQTEFNQKWMEGEQIINNLGFTYDTMQLKTMSLDLKYEKVVKSMYLYLERKQETLSKQQMALAAQHTALDTKHTALDTKHTALATQHTALDTKHTALDTKHTALDTKQTALDTKQTALDTKQTTLDTKQTALDSKQTALADKQAALENQHKSLDNQQASLSQDVTDLQISTTQKLDDVAQQLSLHQNLSLEEIKSLTKRLEEIANVQQRMCKNLSMMKHHSESCCLDEVLEYISQELTEKESKKLLKQLRITDDDSQRSFSESLEDISWLDLKRELQMMGKYELVDHIIKKTLITKGRKAASDGLRRHYVNDLIHCLVEQPLSQADEDTNSVLREDVFIDLVVLPSSTFDKKWSNPDRAALMEQQYIPKTSPKRAVNNIFSQKDELVFVRGIGGIGKTTLLEMLTYKWAKGELDAEVNIDFVFKFTCRNLNTISSQFTNVRELFELKYPEVMKLTSFDDLMEISERVLIVIDGLDELKDLYLPESSSASNRDSLNLTVFNLINPKADWFPNHKVIACGRPKAVEFVKKEIPINSNRKNIEVCGFDDENVWKYIQNFFGERKYKALSVHQLIERSYNLRIMAHVPIFLSIICTVFGEDLIKNPINTQTELHFFTTLIFIRNHLKRQLQSYSNLMDIAKDKTVAEILLCLMNLSVTTYMKNKVVFSEAEIASLRCPIPLEETGFITKHQRSNSTEVTFQFRHLILHEYLTGLYISITKDITPFFENKELSSCKPTILGIQRMLKMDENELFLAFFKNLQNTYKPRSKSLSFIKNLFPKIFGKSKPNFEDFIGSFIEMPSSMIEDENSLIIDTGENDHVEFLTLYKESRDNLISKRFVKAAINITANYEDVRNIVNLMNDLNIKNIFELKIEYPSYDEYEKHLISLLSGEIIICKTEIRIDDEDNGDDFVTPFFECEQGELTLKCPPFLVNKIPEDLLQKSTSFNVEIQMITNIEGSDEVKLFIQRLSSYNTPITLSNIGIDSPYARTIIDMINDLNIKNIGYLKVYYPSYDEDEKYLISLVSGEEYETEIMIKQYAPPYFECEQGKLTLKCYPSLLNKIPEDLLQKSTSFHVEIRCNVEETNVINFLRHLTSFNKPI</sequence>
<dbReference type="EnsemblMetazoa" id="CLYHEMT020124.3">
    <property type="protein sequence ID" value="CLYHEMP020124.3"/>
    <property type="gene ID" value="CLYHEMG020124"/>
</dbReference>
<dbReference type="SUPFAM" id="SSF52540">
    <property type="entry name" value="P-loop containing nucleoside triphosphate hydrolases"/>
    <property type="match status" value="1"/>
</dbReference>
<evidence type="ECO:0000313" key="3">
    <source>
        <dbReference type="Proteomes" id="UP000594262"/>
    </source>
</evidence>
<dbReference type="Proteomes" id="UP000594262">
    <property type="component" value="Unplaced"/>
</dbReference>
<organism evidence="2 3">
    <name type="scientific">Clytia hemisphaerica</name>
    <dbReference type="NCBI Taxonomy" id="252671"/>
    <lineage>
        <taxon>Eukaryota</taxon>
        <taxon>Metazoa</taxon>
        <taxon>Cnidaria</taxon>
        <taxon>Hydrozoa</taxon>
        <taxon>Hydroidolina</taxon>
        <taxon>Leptothecata</taxon>
        <taxon>Obeliida</taxon>
        <taxon>Clytiidae</taxon>
        <taxon>Clytia</taxon>
    </lineage>
</organism>
<dbReference type="InterPro" id="IPR027417">
    <property type="entry name" value="P-loop_NTPase"/>
</dbReference>
<dbReference type="PANTHER" id="PTHR46844:SF1">
    <property type="entry name" value="SLR5058 PROTEIN"/>
    <property type="match status" value="1"/>
</dbReference>
<feature type="domain" description="NACHT" evidence="1">
    <location>
        <begin position="542"/>
        <end position="634"/>
    </location>
</feature>
<dbReference type="Gene3D" id="3.40.50.300">
    <property type="entry name" value="P-loop containing nucleotide triphosphate hydrolases"/>
    <property type="match status" value="1"/>
</dbReference>
<dbReference type="InterPro" id="IPR041249">
    <property type="entry name" value="HEPN_DZIP3"/>
</dbReference>
<dbReference type="AlphaFoldDB" id="A0A7M5X9W7"/>
<dbReference type="InterPro" id="IPR007111">
    <property type="entry name" value="NACHT_NTPase"/>
</dbReference>
<proteinExistence type="predicted"/>
<dbReference type="PROSITE" id="PS50837">
    <property type="entry name" value="NACHT"/>
    <property type="match status" value="1"/>
</dbReference>
<evidence type="ECO:0000259" key="1">
    <source>
        <dbReference type="PROSITE" id="PS50837"/>
    </source>
</evidence>
<dbReference type="Pfam" id="PF05729">
    <property type="entry name" value="NACHT"/>
    <property type="match status" value="1"/>
</dbReference>
<dbReference type="InterPro" id="IPR011049">
    <property type="entry name" value="Serralysin-like_metalloprot_C"/>
</dbReference>
<reference evidence="2" key="1">
    <citation type="submission" date="2021-01" db="UniProtKB">
        <authorList>
            <consortium name="EnsemblMetazoa"/>
        </authorList>
    </citation>
    <scope>IDENTIFICATION</scope>
</reference>
<protein>
    <recommendedName>
        <fullName evidence="1">NACHT domain-containing protein</fullName>
    </recommendedName>
</protein>
<accession>A0A7M5X9W7</accession>